<gene>
    <name evidence="1" type="ORF">IE53DRAFT_386843</name>
</gene>
<reference evidence="1 2" key="1">
    <citation type="journal article" date="2018" name="Mol. Biol. Evol.">
        <title>Broad Genomic Sampling Reveals a Smut Pathogenic Ancestry of the Fungal Clade Ustilaginomycotina.</title>
        <authorList>
            <person name="Kijpornyongpan T."/>
            <person name="Mondo S.J."/>
            <person name="Barry K."/>
            <person name="Sandor L."/>
            <person name="Lee J."/>
            <person name="Lipzen A."/>
            <person name="Pangilinan J."/>
            <person name="LaButti K."/>
            <person name="Hainaut M."/>
            <person name="Henrissat B."/>
            <person name="Grigoriev I.V."/>
            <person name="Spatafora J.W."/>
            <person name="Aime M.C."/>
        </authorList>
    </citation>
    <scope>NUCLEOTIDE SEQUENCE [LARGE SCALE GENOMIC DNA]</scope>
    <source>
        <strain evidence="1 2">SA 807</strain>
    </source>
</reference>
<dbReference type="Proteomes" id="UP000245626">
    <property type="component" value="Unassembled WGS sequence"/>
</dbReference>
<keyword evidence="2" id="KW-1185">Reference proteome</keyword>
<proteinExistence type="predicted"/>
<name>A0ACD0NYB9_9BASI</name>
<sequence length="714" mass="79294">MSRVHIVARQTDFVLINPPSPQAYPLFYIFPIPLTFVTQALIAFASLSLFALALQLYRERDLAELVILFYSRLCEFAMSLSKFVVGMTNLKILNDPEVDIQHKKRSGPLPNRVGLSRRSGKSSSGSNPCSVEAIGLAVSPNQCYFPGLRNTGNTCFFNSIIQSLASISALHDYLDRIMSCAESWDVPTPVTDALMELIHQLNKPGHRPSSLNPAQLTQALKNHDSGPLRSLVSAHQQQDAHELFVLLSSALDNEVEAICAEMVVQGYEVEAGLKALLAPSRRRRHFDPWFVRAPIAHLGRVSLYPPLMDARFDSAPPVLPSNPFRSLLAQRTTCLDCSYTEAIRHFSAEELSLSVPSPHQGTRISKLSGTSACSVEECLEAWCALEAVEWICWRCSLRRSLTKVQGEILRLGGSPGECSNSKNGPNQSQSEASGKLSLSKKKRLRDARSRETRLRKALDSGLAEDELLGPDSTSSSAHFSGLLKGIALDRRPSRLSTKQQMLSRPPAILTLHLNRSSYNAGTAFGGAIKNSRRVIFHEWLDVSDFSLGGTITLDGRETMSFESGTQLSSPKPSVMFRLCSVVVHYGGHSFGHYVCFRRRPDCAKAETKMGNFDAEAESDPRGSWLRISDERMESCSLRDVLNENPFMLFYERWDDRGPRDSEAVQHLDAKYRLRAESDQPALPTGIQRPNPRVVHRWNRISGDIGSKNPTASTR</sequence>
<evidence type="ECO:0000313" key="1">
    <source>
        <dbReference type="EMBL" id="PWN50838.1"/>
    </source>
</evidence>
<accession>A0ACD0NYB9</accession>
<organism evidence="1 2">
    <name type="scientific">Violaceomyces palustris</name>
    <dbReference type="NCBI Taxonomy" id="1673888"/>
    <lineage>
        <taxon>Eukaryota</taxon>
        <taxon>Fungi</taxon>
        <taxon>Dikarya</taxon>
        <taxon>Basidiomycota</taxon>
        <taxon>Ustilaginomycotina</taxon>
        <taxon>Ustilaginomycetes</taxon>
        <taxon>Violaceomycetales</taxon>
        <taxon>Violaceomycetaceae</taxon>
        <taxon>Violaceomyces</taxon>
    </lineage>
</organism>
<evidence type="ECO:0000313" key="2">
    <source>
        <dbReference type="Proteomes" id="UP000245626"/>
    </source>
</evidence>
<protein>
    <submittedName>
        <fullName evidence="1">Cysteine proteinase</fullName>
    </submittedName>
</protein>
<dbReference type="EMBL" id="KZ819893">
    <property type="protein sequence ID" value="PWN50838.1"/>
    <property type="molecule type" value="Genomic_DNA"/>
</dbReference>